<feature type="compositionally biased region" description="Acidic residues" evidence="1">
    <location>
        <begin position="391"/>
        <end position="408"/>
    </location>
</feature>
<feature type="compositionally biased region" description="Pro residues" evidence="1">
    <location>
        <begin position="777"/>
        <end position="799"/>
    </location>
</feature>
<feature type="compositionally biased region" description="Polar residues" evidence="1">
    <location>
        <begin position="274"/>
        <end position="286"/>
    </location>
</feature>
<evidence type="ECO:0000313" key="2">
    <source>
        <dbReference type="EMBL" id="PWN88201.1"/>
    </source>
</evidence>
<feature type="region of interest" description="Disordered" evidence="1">
    <location>
        <begin position="1"/>
        <end position="367"/>
    </location>
</feature>
<feature type="compositionally biased region" description="Low complexity" evidence="1">
    <location>
        <begin position="762"/>
        <end position="775"/>
    </location>
</feature>
<feature type="compositionally biased region" description="Basic and acidic residues" evidence="1">
    <location>
        <begin position="231"/>
        <end position="250"/>
    </location>
</feature>
<feature type="compositionally biased region" description="Basic and acidic residues" evidence="1">
    <location>
        <begin position="197"/>
        <end position="207"/>
    </location>
</feature>
<feature type="compositionally biased region" description="Low complexity" evidence="1">
    <location>
        <begin position="287"/>
        <end position="306"/>
    </location>
</feature>
<feature type="region of interest" description="Disordered" evidence="1">
    <location>
        <begin position="381"/>
        <end position="828"/>
    </location>
</feature>
<dbReference type="InParanoid" id="A0A316YGD8"/>
<feature type="compositionally biased region" description="Polar residues" evidence="1">
    <location>
        <begin position="51"/>
        <end position="62"/>
    </location>
</feature>
<evidence type="ECO:0000313" key="3">
    <source>
        <dbReference type="Proteomes" id="UP000245768"/>
    </source>
</evidence>
<feature type="compositionally biased region" description="Basic and acidic residues" evidence="1">
    <location>
        <begin position="658"/>
        <end position="671"/>
    </location>
</feature>
<protein>
    <submittedName>
        <fullName evidence="2">Uncharacterized protein</fullName>
    </submittedName>
</protein>
<dbReference type="Proteomes" id="UP000245768">
    <property type="component" value="Unassembled WGS sequence"/>
</dbReference>
<feature type="compositionally biased region" description="Polar residues" evidence="1">
    <location>
        <begin position="541"/>
        <end position="554"/>
    </location>
</feature>
<feature type="compositionally biased region" description="Gly residues" evidence="1">
    <location>
        <begin position="319"/>
        <end position="339"/>
    </location>
</feature>
<feature type="compositionally biased region" description="Basic and acidic residues" evidence="1">
    <location>
        <begin position="86"/>
        <end position="99"/>
    </location>
</feature>
<feature type="compositionally biased region" description="Low complexity" evidence="1">
    <location>
        <begin position="100"/>
        <end position="109"/>
    </location>
</feature>
<proteinExistence type="predicted"/>
<sequence>MDPWADDSSRGFGVDDSNVVKPRVDPPSPINVRPSALATADVDEDPWADTGASSRASKQPATRSEDAESGSFKPHSPSDSTSPPRLAREEEGEDSRPDPSRSLSSTSNSFDPWGGGASGFASGSGRDEAENGAGMHIVKEPEEAGTMVDPDDPWGSGAAARMAKIEREQEIRDIAQRLESVNRANQEETQDQEEAEEKGSEEQKDEAVMAPSTGWRSFFSKATKPSTTQQDPKKVDEGEADSKPVSERAETSATAVEVPSVKPAPKLWQAPSLKRNNLGSGSNHGRSTSSLTSPAGSTSSPTQGPGWEQTTSKKPAAGAQGGLFSGLFSGGGGGGGGIAGSSASQPSGGMGSIQAADTGDKPAGGLTAGLEARLGAIRQNLMPPPVVSAVDPEDQEYETEETGLEWDDTSSNLPNGKEQAETQQQPPSTVARLFGRWRKAETENTNKGEKSQQGMTADDLSWLESVETNQLEASKPSGMNAAEEEDWLKFVNDTAATTSSSSFRAGVGTKASTQQTMMPPPRLSGPPRAPANRQSLLDFDTFTQQQRQGSGLNRSQSVSSSSKQSSFVQQRPGASTGAPQWQQDRIASGGSVASAATPGSMDAFGDFERFESSPSVGQRGWSGPSDRTTAALDHSLLEGRPQPQNRTTSGIGIAFGRRPGDPPRRPKGKYDYDEDDAEEEGKSYGNTTSGQGIFGAYRDEDDRHYEDGYDEHTVFASSTKPPPLPQKTDIVEASSSRTTSPSLPPPPRASRPLSVQMNRNIGSVSSSNESKNSGSALPPPPGWRNAGPPPSAPSVPTSPPAQQAHKLSAKLSQGTGLTNDDLSFFENL</sequence>
<dbReference type="GeneID" id="37047127"/>
<gene>
    <name evidence="2" type="ORF">FA10DRAFT_303188</name>
</gene>
<feature type="compositionally biased region" description="Polar residues" evidence="1">
    <location>
        <begin position="810"/>
        <end position="821"/>
    </location>
</feature>
<feature type="compositionally biased region" description="Basic and acidic residues" evidence="1">
    <location>
        <begin position="697"/>
        <end position="713"/>
    </location>
</feature>
<dbReference type="RefSeq" id="XP_025375399.1">
    <property type="nucleotide sequence ID" value="XM_025525211.1"/>
</dbReference>
<evidence type="ECO:0000256" key="1">
    <source>
        <dbReference type="SAM" id="MobiDB-lite"/>
    </source>
</evidence>
<feature type="compositionally biased region" description="Low complexity" evidence="1">
    <location>
        <begin position="555"/>
        <end position="570"/>
    </location>
</feature>
<feature type="compositionally biased region" description="Basic and acidic residues" evidence="1">
    <location>
        <begin position="438"/>
        <end position="450"/>
    </location>
</feature>
<reference evidence="2 3" key="1">
    <citation type="journal article" date="2018" name="Mol. Biol. Evol.">
        <title>Broad Genomic Sampling Reveals a Smut Pathogenic Ancestry of the Fungal Clade Ustilaginomycotina.</title>
        <authorList>
            <person name="Kijpornyongpan T."/>
            <person name="Mondo S.J."/>
            <person name="Barry K."/>
            <person name="Sandor L."/>
            <person name="Lee J."/>
            <person name="Lipzen A."/>
            <person name="Pangilinan J."/>
            <person name="LaButti K."/>
            <person name="Hainaut M."/>
            <person name="Henrissat B."/>
            <person name="Grigoriev I.V."/>
            <person name="Spatafora J.W."/>
            <person name="Aime M.C."/>
        </authorList>
    </citation>
    <scope>NUCLEOTIDE SEQUENCE [LARGE SCALE GENOMIC DNA]</scope>
    <source>
        <strain evidence="2 3">MCA 4198</strain>
    </source>
</reference>
<feature type="compositionally biased region" description="Pro residues" evidence="1">
    <location>
        <begin position="518"/>
        <end position="529"/>
    </location>
</feature>
<keyword evidence="3" id="KW-1185">Reference proteome</keyword>
<feature type="compositionally biased region" description="Basic and acidic residues" evidence="1">
    <location>
        <begin position="163"/>
        <end position="176"/>
    </location>
</feature>
<name>A0A316YGD8_9BASI</name>
<dbReference type="EMBL" id="KZ819638">
    <property type="protein sequence ID" value="PWN88201.1"/>
    <property type="molecule type" value="Genomic_DNA"/>
</dbReference>
<organism evidence="2 3">
    <name type="scientific">Acaromyces ingoldii</name>
    <dbReference type="NCBI Taxonomy" id="215250"/>
    <lineage>
        <taxon>Eukaryota</taxon>
        <taxon>Fungi</taxon>
        <taxon>Dikarya</taxon>
        <taxon>Basidiomycota</taxon>
        <taxon>Ustilaginomycotina</taxon>
        <taxon>Exobasidiomycetes</taxon>
        <taxon>Exobasidiales</taxon>
        <taxon>Cryptobasidiaceae</taxon>
        <taxon>Acaromyces</taxon>
    </lineage>
</organism>
<dbReference type="OrthoDB" id="10681258at2759"/>
<dbReference type="AlphaFoldDB" id="A0A316YGD8"/>
<accession>A0A316YGD8</accession>